<dbReference type="OrthoDB" id="7869508at2"/>
<feature type="transmembrane region" description="Helical" evidence="1">
    <location>
        <begin position="34"/>
        <end position="53"/>
    </location>
</feature>
<keyword evidence="1" id="KW-0812">Transmembrane</keyword>
<reference evidence="2 3" key="1">
    <citation type="submission" date="2016-12" db="EMBL/GenBank/DDBJ databases">
        <title>The draft genome sequence of HSLHS2.</title>
        <authorList>
            <person name="Hu D."/>
            <person name="Wang L."/>
            <person name="Shao Z."/>
        </authorList>
    </citation>
    <scope>NUCLEOTIDE SEQUENCE [LARGE SCALE GENOMIC DNA]</scope>
    <source>
        <strain evidence="2">MCCC 1A06712</strain>
    </source>
</reference>
<evidence type="ECO:0008006" key="4">
    <source>
        <dbReference type="Google" id="ProtNLM"/>
    </source>
</evidence>
<dbReference type="AlphaFoldDB" id="A0A251X2J7"/>
<gene>
    <name evidence="2" type="ORF">BVC71_05605</name>
</gene>
<dbReference type="RefSeq" id="WP_086450581.1">
    <property type="nucleotide sequence ID" value="NZ_MSPP01000001.1"/>
</dbReference>
<keyword evidence="3" id="KW-1185">Reference proteome</keyword>
<feature type="transmembrane region" description="Helical" evidence="1">
    <location>
        <begin position="118"/>
        <end position="141"/>
    </location>
</feature>
<accession>A0A251X2J7</accession>
<evidence type="ECO:0000256" key="1">
    <source>
        <dbReference type="SAM" id="Phobius"/>
    </source>
</evidence>
<evidence type="ECO:0000313" key="3">
    <source>
        <dbReference type="Proteomes" id="UP000194664"/>
    </source>
</evidence>
<feature type="transmembrane region" description="Helical" evidence="1">
    <location>
        <begin position="60"/>
        <end position="81"/>
    </location>
</feature>
<proteinExistence type="predicted"/>
<protein>
    <recommendedName>
        <fullName evidence="4">Tellurium resistance protein</fullName>
    </recommendedName>
</protein>
<dbReference type="InterPro" id="IPR047784">
    <property type="entry name" value="TrgA"/>
</dbReference>
<feature type="transmembrane region" description="Helical" evidence="1">
    <location>
        <begin position="7"/>
        <end position="28"/>
    </location>
</feature>
<keyword evidence="1" id="KW-1133">Transmembrane helix</keyword>
<evidence type="ECO:0000313" key="2">
    <source>
        <dbReference type="EMBL" id="OUD10940.1"/>
    </source>
</evidence>
<sequence length="146" mass="15304">MPTFAKLAAAVVMAALMYVVTDMVLPMFDPSQPPRWFMQINIAYGAVFGWKIIGGRAGNGAVIAISTGISAIVVTIAAVLLTHGFDVMLERAYDMRYDGPVEALTGAVGLAIDLGAKLFTPIVGMTLIAGAIIASLVAEIVSRFAD</sequence>
<organism evidence="2 3">
    <name type="scientific">Marivivens niveibacter</name>
    <dbReference type="NCBI Taxonomy" id="1930667"/>
    <lineage>
        <taxon>Bacteria</taxon>
        <taxon>Pseudomonadati</taxon>
        <taxon>Pseudomonadota</taxon>
        <taxon>Alphaproteobacteria</taxon>
        <taxon>Rhodobacterales</taxon>
        <taxon>Paracoccaceae</taxon>
        <taxon>Marivivens group</taxon>
        <taxon>Marivivens</taxon>
    </lineage>
</organism>
<comment type="caution">
    <text evidence="2">The sequence shown here is derived from an EMBL/GenBank/DDBJ whole genome shotgun (WGS) entry which is preliminary data.</text>
</comment>
<keyword evidence="1" id="KW-0472">Membrane</keyword>
<name>A0A251X2J7_9RHOB</name>
<dbReference type="EMBL" id="MSPP01000001">
    <property type="protein sequence ID" value="OUD10940.1"/>
    <property type="molecule type" value="Genomic_DNA"/>
</dbReference>
<dbReference type="Proteomes" id="UP000194664">
    <property type="component" value="Unassembled WGS sequence"/>
</dbReference>
<dbReference type="NCBIfam" id="NF033773">
    <property type="entry name" value="tellur_TrgA"/>
    <property type="match status" value="1"/>
</dbReference>